<name>A0ABK0LTJ0_RAT</name>
<sequence>MISSCGVCCPISTVYKTQMTKASLKTKSITPRAIWHHETSNPTKENSGYHNTEKYKEALQELWLTKQTWLSPRTTQHTTRLANGIKKPQSQRYESLKGVDSKFLKNLHFAKKHIKKGLKKMQANNAKAVSIGVEAIKALVKPQAIKPMMPKDHSPKLRCLAFIAHPKLGKKFRSYMAKGHRHYHQSPCFKPRQRPKLHLRPRLQFQLRPPKVLRAL</sequence>
<evidence type="ECO:0000256" key="6">
    <source>
        <dbReference type="ARBA" id="ARBA00022553"/>
    </source>
</evidence>
<reference evidence="13" key="2">
    <citation type="submission" date="2025-08" db="UniProtKB">
        <authorList>
            <consortium name="Ensembl"/>
        </authorList>
    </citation>
    <scope>IDENTIFICATION</scope>
    <source>
        <strain evidence="13">Brown Norway</strain>
    </source>
</reference>
<accession>A0ABK0LTJ0</accession>
<dbReference type="Proteomes" id="UP000002494">
    <property type="component" value="Chromosome 1"/>
</dbReference>
<dbReference type="Pfam" id="PF01779">
    <property type="entry name" value="Ribosomal_L29e"/>
    <property type="match status" value="1"/>
</dbReference>
<organism evidence="13 14">
    <name type="scientific">Rattus norvegicus</name>
    <name type="common">Rat</name>
    <dbReference type="NCBI Taxonomy" id="10116"/>
    <lineage>
        <taxon>Eukaryota</taxon>
        <taxon>Metazoa</taxon>
        <taxon>Chordata</taxon>
        <taxon>Craniata</taxon>
        <taxon>Vertebrata</taxon>
        <taxon>Euteleostomi</taxon>
        <taxon>Mammalia</taxon>
        <taxon>Eutheria</taxon>
        <taxon>Euarchontoglires</taxon>
        <taxon>Glires</taxon>
        <taxon>Rodentia</taxon>
        <taxon>Myomorpha</taxon>
        <taxon>Muroidea</taxon>
        <taxon>Muridae</taxon>
        <taxon>Murinae</taxon>
        <taxon>Rattus</taxon>
    </lineage>
</organism>
<evidence type="ECO:0000256" key="11">
    <source>
        <dbReference type="ARBA" id="ARBA00035222"/>
    </source>
</evidence>
<evidence type="ECO:0000256" key="8">
    <source>
        <dbReference type="ARBA" id="ARBA00022990"/>
    </source>
</evidence>
<evidence type="ECO:0000256" key="3">
    <source>
        <dbReference type="ARBA" id="ARBA00011133"/>
    </source>
</evidence>
<comment type="function">
    <text evidence="10">Component of the large ribosomal subunit. The ribosome is a large ribonucleoprotein complex responsible for the synthesis of proteins in the cell.</text>
</comment>
<dbReference type="PANTHER" id="PTHR12884">
    <property type="entry name" value="60S RIBOSOMAL PROTEIN L29"/>
    <property type="match status" value="1"/>
</dbReference>
<reference evidence="13" key="1">
    <citation type="submission" date="2024-01" db="EMBL/GenBank/DDBJ databases">
        <title>GRCr8: a new rat reference genome assembly contstructed from accurate long reads and long range scaffolding.</title>
        <authorList>
            <person name="Doris P.A."/>
            <person name="Kalbfleisch T."/>
            <person name="Li K."/>
            <person name="Howe K."/>
            <person name="Wood J."/>
        </authorList>
    </citation>
    <scope>NUCLEOTIDE SEQUENCE [LARGE SCALE GENOMIC DNA]</scope>
    <source>
        <strain evidence="13">Brown Norway</strain>
    </source>
</reference>
<keyword evidence="7" id="KW-0689">Ribosomal protein</keyword>
<proteinExistence type="inferred from homology"/>
<evidence type="ECO:0000256" key="1">
    <source>
        <dbReference type="ARBA" id="ARBA00004496"/>
    </source>
</evidence>
<evidence type="ECO:0000256" key="9">
    <source>
        <dbReference type="ARBA" id="ARBA00023274"/>
    </source>
</evidence>
<evidence type="ECO:0000256" key="7">
    <source>
        <dbReference type="ARBA" id="ARBA00022980"/>
    </source>
</evidence>
<keyword evidence="9" id="KW-0687">Ribonucleoprotein</keyword>
<keyword evidence="8" id="KW-0007">Acetylation</keyword>
<evidence type="ECO:0000256" key="5">
    <source>
        <dbReference type="ARBA" id="ARBA00022490"/>
    </source>
</evidence>
<dbReference type="Ensembl" id="ENSRNOT00000125150.1">
    <property type="protein sequence ID" value="ENSRNOP00000105438.1"/>
    <property type="gene ID" value="ENSRNOG00000085625.1"/>
</dbReference>
<keyword evidence="14" id="KW-1185">Reference proteome</keyword>
<evidence type="ECO:0000313" key="13">
    <source>
        <dbReference type="Ensembl" id="ENSRNOP00000105438.1"/>
    </source>
</evidence>
<evidence type="ECO:0000256" key="12">
    <source>
        <dbReference type="ARBA" id="ARBA00035328"/>
    </source>
</evidence>
<evidence type="ECO:0000313" key="14">
    <source>
        <dbReference type="Proteomes" id="UP000002494"/>
    </source>
</evidence>
<keyword evidence="6" id="KW-0597">Phosphoprotein</keyword>
<comment type="subcellular location">
    <subcellularLocation>
        <location evidence="1">Cytoplasm</location>
    </subcellularLocation>
</comment>
<dbReference type="InterPro" id="IPR002673">
    <property type="entry name" value="Ribosomal_eL29"/>
</dbReference>
<dbReference type="GeneTree" id="ENSGT00390000007084"/>
<dbReference type="PANTHER" id="PTHR12884:SF18">
    <property type="entry name" value="60S RIBOSOMAL PROTEIN L29"/>
    <property type="match status" value="1"/>
</dbReference>
<keyword evidence="5" id="KW-0963">Cytoplasm</keyword>
<comment type="subunit">
    <text evidence="3">Component of the large ribosomal subunit.</text>
</comment>
<keyword evidence="4" id="KW-0488">Methylation</keyword>
<protein>
    <recommendedName>
        <fullName evidence="11">Large ribosomal subunit protein eL29</fullName>
    </recommendedName>
    <alternativeName>
        <fullName evidence="12">60S ribosomal protein L29</fullName>
    </alternativeName>
</protein>
<reference evidence="13" key="3">
    <citation type="submission" date="2025-09" db="UniProtKB">
        <authorList>
            <consortium name="Ensembl"/>
        </authorList>
    </citation>
    <scope>IDENTIFICATION</scope>
    <source>
        <strain evidence="13">Brown Norway</strain>
    </source>
</reference>
<evidence type="ECO:0000256" key="4">
    <source>
        <dbReference type="ARBA" id="ARBA00022481"/>
    </source>
</evidence>
<comment type="similarity">
    <text evidence="2">Belongs to the eukaryotic ribosomal protein eL29 family.</text>
</comment>
<dbReference type="Gene3D" id="6.10.140.1730">
    <property type="match status" value="1"/>
</dbReference>
<evidence type="ECO:0000256" key="2">
    <source>
        <dbReference type="ARBA" id="ARBA00010247"/>
    </source>
</evidence>
<evidence type="ECO:0000256" key="10">
    <source>
        <dbReference type="ARBA" id="ARBA00034092"/>
    </source>
</evidence>